<dbReference type="OrthoDB" id="8066210at2759"/>
<dbReference type="EMBL" id="FJ461619">
    <property type="protein sequence ID" value="ACS34687.2"/>
    <property type="molecule type" value="mRNA"/>
</dbReference>
<feature type="compositionally biased region" description="Basic residues" evidence="1">
    <location>
        <begin position="231"/>
        <end position="282"/>
    </location>
</feature>
<feature type="compositionally biased region" description="Basic and acidic residues" evidence="1">
    <location>
        <begin position="283"/>
        <end position="295"/>
    </location>
</feature>
<reference evidence="2" key="1">
    <citation type="journal article" date="2009" name="Genetics">
        <title>Sexual development in Lucilia cuprina (Diptera, Calliphoridae) is controlled by the transformer gene.</title>
        <authorList>
            <person name="Concha C."/>
            <person name="Scott M.J."/>
        </authorList>
    </citation>
    <scope>NUCLEOTIDE SEQUENCE</scope>
</reference>
<evidence type="ECO:0000313" key="2">
    <source>
        <dbReference type="EMBL" id="ACS34687.2"/>
    </source>
</evidence>
<feature type="compositionally biased region" description="Basic and acidic residues" evidence="1">
    <location>
        <begin position="126"/>
        <end position="145"/>
    </location>
</feature>
<gene>
    <name evidence="2" type="primary">TRA</name>
</gene>
<feature type="region of interest" description="Disordered" evidence="1">
    <location>
        <begin position="366"/>
        <end position="415"/>
    </location>
</feature>
<feature type="region of interest" description="Disordered" evidence="1">
    <location>
        <begin position="75"/>
        <end position="299"/>
    </location>
</feature>
<evidence type="ECO:0000256" key="1">
    <source>
        <dbReference type="SAM" id="MobiDB-lite"/>
    </source>
</evidence>
<dbReference type="AlphaFoldDB" id="C5HJY5"/>
<feature type="compositionally biased region" description="Basic residues" evidence="1">
    <location>
        <begin position="159"/>
        <end position="168"/>
    </location>
</feature>
<accession>C5HJY5</accession>
<name>C5HJY5_LUCCU</name>
<protein>
    <submittedName>
        <fullName evidence="2">Transformer</fullName>
    </submittedName>
</protein>
<sequence length="415" mass="47775">MDSITTGLAASSILEGTKFKIQQSIPSGSIKRGPHAIVRTADLNDGINIQRRFGEGSKPLFDRDDIAVNQTTLDARDTNNLDHERNTGCKTNKTNRRSSSTESSSPERYRHRDIKKHSSPTSGRRKTPERSGRSERPTHSHDKHNYNVKSNNTMTDKYKRSRRSKSRSPPHNANKKTVEKVPYYRDEQREKDRIRRLYGRSRSRTPPPPVGNLSSSSSSSTAKRRIESPSRRRRRSTSRDRHRRHSPYIHRSVRRDYRSRRSRTRSRTRSPQRRERHKHSSRSSRERDKEHKEDVNSLTTAIIPATPQIIPIPVPVPAEYAAAYTFPGWTAPQPTWPPSHHRPPATSHFAPFPMWPMMPPLRPPPHQASYGGLPPPTLAYPPMTASYRPHGPQRYPQPRHNSNNNYQTRPKKPTS</sequence>
<feature type="compositionally biased region" description="Polar residues" evidence="1">
    <location>
        <begin position="399"/>
        <end position="408"/>
    </location>
</feature>
<feature type="compositionally biased region" description="Basic residues" evidence="1">
    <location>
        <begin position="111"/>
        <end position="125"/>
    </location>
</feature>
<organism evidence="2">
    <name type="scientific">Lucilia cuprina</name>
    <name type="common">Green bottle fly</name>
    <name type="synonym">Australian sheep blowfly</name>
    <dbReference type="NCBI Taxonomy" id="7375"/>
    <lineage>
        <taxon>Eukaryota</taxon>
        <taxon>Metazoa</taxon>
        <taxon>Ecdysozoa</taxon>
        <taxon>Arthropoda</taxon>
        <taxon>Hexapoda</taxon>
        <taxon>Insecta</taxon>
        <taxon>Pterygota</taxon>
        <taxon>Neoptera</taxon>
        <taxon>Endopterygota</taxon>
        <taxon>Diptera</taxon>
        <taxon>Brachycera</taxon>
        <taxon>Muscomorpha</taxon>
        <taxon>Oestroidea</taxon>
        <taxon>Calliphoridae</taxon>
        <taxon>Luciliinae</taxon>
        <taxon>Lucilia</taxon>
    </lineage>
</organism>
<feature type="compositionally biased region" description="Basic and acidic residues" evidence="1">
    <location>
        <begin position="176"/>
        <end position="195"/>
    </location>
</feature>
<proteinExistence type="evidence at transcript level"/>
<feature type="compositionally biased region" description="Basic and acidic residues" evidence="1">
    <location>
        <begin position="75"/>
        <end position="87"/>
    </location>
</feature>
<reference evidence="2" key="2">
    <citation type="submission" date="2012-10" db="EMBL/GenBank/DDBJ databases">
        <authorList>
            <person name="Concha C."/>
            <person name="Scott M.J."/>
        </authorList>
    </citation>
    <scope>NUCLEOTIDE SEQUENCE</scope>
</reference>